<keyword evidence="3" id="KW-1185">Reference proteome</keyword>
<dbReference type="InParanoid" id="A0A177CPJ6"/>
<evidence type="ECO:0000313" key="3">
    <source>
        <dbReference type="Proteomes" id="UP000077069"/>
    </source>
</evidence>
<feature type="region of interest" description="Disordered" evidence="1">
    <location>
        <begin position="90"/>
        <end position="124"/>
    </location>
</feature>
<evidence type="ECO:0000313" key="2">
    <source>
        <dbReference type="EMBL" id="OAG09445.1"/>
    </source>
</evidence>
<accession>A0A177CPJ6</accession>
<dbReference type="Proteomes" id="UP000077069">
    <property type="component" value="Unassembled WGS sequence"/>
</dbReference>
<name>A0A177CPJ6_9PLEO</name>
<proteinExistence type="predicted"/>
<organism evidence="2 3">
    <name type="scientific">Paraphaeosphaeria sporulosa</name>
    <dbReference type="NCBI Taxonomy" id="1460663"/>
    <lineage>
        <taxon>Eukaryota</taxon>
        <taxon>Fungi</taxon>
        <taxon>Dikarya</taxon>
        <taxon>Ascomycota</taxon>
        <taxon>Pezizomycotina</taxon>
        <taxon>Dothideomycetes</taxon>
        <taxon>Pleosporomycetidae</taxon>
        <taxon>Pleosporales</taxon>
        <taxon>Massarineae</taxon>
        <taxon>Didymosphaeriaceae</taxon>
        <taxon>Paraphaeosphaeria</taxon>
    </lineage>
</organism>
<dbReference type="OrthoDB" id="5411041at2759"/>
<dbReference type="RefSeq" id="XP_018039810.1">
    <property type="nucleotide sequence ID" value="XM_018177535.1"/>
</dbReference>
<reference evidence="2 3" key="1">
    <citation type="submission" date="2016-05" db="EMBL/GenBank/DDBJ databases">
        <title>Comparative analysis of secretome profiles of manganese(II)-oxidizing ascomycete fungi.</title>
        <authorList>
            <consortium name="DOE Joint Genome Institute"/>
            <person name="Zeiner C.A."/>
            <person name="Purvine S.O."/>
            <person name="Zink E.M."/>
            <person name="Wu S."/>
            <person name="Pasa-Tolic L."/>
            <person name="Chaput D.L."/>
            <person name="Haridas S."/>
            <person name="Grigoriev I.V."/>
            <person name="Santelli C.M."/>
            <person name="Hansel C.M."/>
        </authorList>
    </citation>
    <scope>NUCLEOTIDE SEQUENCE [LARGE SCALE GENOMIC DNA]</scope>
    <source>
        <strain evidence="2 3">AP3s5-JAC2a</strain>
    </source>
</reference>
<evidence type="ECO:0000256" key="1">
    <source>
        <dbReference type="SAM" id="MobiDB-lite"/>
    </source>
</evidence>
<dbReference type="GeneID" id="28761021"/>
<dbReference type="EMBL" id="KV441549">
    <property type="protein sequence ID" value="OAG09445.1"/>
    <property type="molecule type" value="Genomic_DNA"/>
</dbReference>
<gene>
    <name evidence="2" type="ORF">CC84DRAFT_1160598</name>
</gene>
<sequence length="194" mass="22290">MATPNAPTGILTPDQRIALEQQERYNRYKRNIAIGGVLICPTIALLPPRKLDLYTFSLAIGFYLSADHLAESYKGRSLLSLMTPSFRNPVSSLPTDKARETSRILKEREEAERARREGLEGLGKEREKEKKGLLGKIWMGGEEEGWKQRRLEEERKALEEGKSYTDLILEQIWEVWNWDKKKGEDGKAEGEKKE</sequence>
<feature type="compositionally biased region" description="Basic and acidic residues" evidence="1">
    <location>
        <begin position="96"/>
        <end position="124"/>
    </location>
</feature>
<dbReference type="AlphaFoldDB" id="A0A177CPJ6"/>
<protein>
    <submittedName>
        <fullName evidence="2">Uncharacterized protein</fullName>
    </submittedName>
</protein>